<evidence type="ECO:0000256" key="1">
    <source>
        <dbReference type="SAM" id="Phobius"/>
    </source>
</evidence>
<dbReference type="RefSeq" id="WP_344732350.1">
    <property type="nucleotide sequence ID" value="NZ_BAAAZH010000010.1"/>
</dbReference>
<dbReference type="EMBL" id="BAAAZH010000010">
    <property type="protein sequence ID" value="GAA4114079.1"/>
    <property type="molecule type" value="Genomic_DNA"/>
</dbReference>
<accession>A0ABP7XEX3</accession>
<protein>
    <submittedName>
        <fullName evidence="2">Uncharacterized protein</fullName>
    </submittedName>
</protein>
<name>A0ABP7XEX3_9ACTN</name>
<feature type="transmembrane region" description="Helical" evidence="1">
    <location>
        <begin position="52"/>
        <end position="73"/>
    </location>
</feature>
<reference evidence="3" key="1">
    <citation type="journal article" date="2019" name="Int. J. Syst. Evol. Microbiol.">
        <title>The Global Catalogue of Microorganisms (GCM) 10K type strain sequencing project: providing services to taxonomists for standard genome sequencing and annotation.</title>
        <authorList>
            <consortium name="The Broad Institute Genomics Platform"/>
            <consortium name="The Broad Institute Genome Sequencing Center for Infectious Disease"/>
            <person name="Wu L."/>
            <person name="Ma J."/>
        </authorList>
    </citation>
    <scope>NUCLEOTIDE SEQUENCE [LARGE SCALE GENOMIC DNA]</scope>
    <source>
        <strain evidence="3">JCM 16703</strain>
    </source>
</reference>
<keyword evidence="1" id="KW-0472">Membrane</keyword>
<evidence type="ECO:0000313" key="3">
    <source>
        <dbReference type="Proteomes" id="UP001501495"/>
    </source>
</evidence>
<organism evidence="2 3">
    <name type="scientific">Nocardioides fonticola</name>
    <dbReference type="NCBI Taxonomy" id="450363"/>
    <lineage>
        <taxon>Bacteria</taxon>
        <taxon>Bacillati</taxon>
        <taxon>Actinomycetota</taxon>
        <taxon>Actinomycetes</taxon>
        <taxon>Propionibacteriales</taxon>
        <taxon>Nocardioidaceae</taxon>
        <taxon>Nocardioides</taxon>
    </lineage>
</organism>
<evidence type="ECO:0000313" key="2">
    <source>
        <dbReference type="EMBL" id="GAA4114079.1"/>
    </source>
</evidence>
<proteinExistence type="predicted"/>
<keyword evidence="3" id="KW-1185">Reference proteome</keyword>
<comment type="caution">
    <text evidence="2">The sequence shown here is derived from an EMBL/GenBank/DDBJ whole genome shotgun (WGS) entry which is preliminary data.</text>
</comment>
<dbReference type="Proteomes" id="UP001501495">
    <property type="component" value="Unassembled WGS sequence"/>
</dbReference>
<keyword evidence="1" id="KW-0812">Transmembrane</keyword>
<sequence>MNTTHENALRRLDAADPAADAGSLRAQADLARILRTPRDASMAPARRAHRPVARIVAGTGAVAAAAATVFVVLPSLTGDDRAFASWTPQGTALTAAEANQAADDCRAAQSDAAGSDLAPQLAAARSALAERRGDWTTVVLTGPGGFDALCVTNTSAAGDMFGSIGVPNVDTSPAARAIEITDLGTGTIRSGDLSLVAGLAGADVVGVTYRSPSRGDVEATVAGGHFALWFPGDELMAAESAGVELTLTFADGREESVRAGLGD</sequence>
<keyword evidence="1" id="KW-1133">Transmembrane helix</keyword>
<gene>
    <name evidence="2" type="ORF">GCM10022215_11920</name>
</gene>